<keyword evidence="3" id="KW-1185">Reference proteome</keyword>
<dbReference type="Pfam" id="PF05597">
    <property type="entry name" value="Phasin"/>
    <property type="match status" value="1"/>
</dbReference>
<protein>
    <recommendedName>
        <fullName evidence="4">Poly(Hydroxyalkanoate) granule-associated protein</fullName>
    </recommendedName>
</protein>
<dbReference type="RefSeq" id="WP_171092147.1">
    <property type="nucleotide sequence ID" value="NZ_CP053069.1"/>
</dbReference>
<organism evidence="2 3">
    <name type="scientific">Usitatibacter rugosus</name>
    <dbReference type="NCBI Taxonomy" id="2732067"/>
    <lineage>
        <taxon>Bacteria</taxon>
        <taxon>Pseudomonadati</taxon>
        <taxon>Pseudomonadota</taxon>
        <taxon>Betaproteobacteria</taxon>
        <taxon>Nitrosomonadales</taxon>
        <taxon>Usitatibacteraceae</taxon>
        <taxon>Usitatibacter</taxon>
    </lineage>
</organism>
<name>A0A6M4GUW2_9PROT</name>
<dbReference type="KEGG" id="uru:DSM104443_02170"/>
<evidence type="ECO:0008006" key="4">
    <source>
        <dbReference type="Google" id="ProtNLM"/>
    </source>
</evidence>
<feature type="compositionally biased region" description="Basic residues" evidence="1">
    <location>
        <begin position="137"/>
        <end position="162"/>
    </location>
</feature>
<feature type="region of interest" description="Disordered" evidence="1">
    <location>
        <begin position="128"/>
        <end position="162"/>
    </location>
</feature>
<dbReference type="PANTHER" id="PTHR38664">
    <property type="entry name" value="SLR0058 PROTEIN"/>
    <property type="match status" value="1"/>
</dbReference>
<dbReference type="Proteomes" id="UP000501534">
    <property type="component" value="Chromosome"/>
</dbReference>
<gene>
    <name evidence="2" type="ORF">DSM104443_02170</name>
</gene>
<evidence type="ECO:0000313" key="3">
    <source>
        <dbReference type="Proteomes" id="UP000501534"/>
    </source>
</evidence>
<reference evidence="2 3" key="1">
    <citation type="submission" date="2020-04" db="EMBL/GenBank/DDBJ databases">
        <title>Usitatibacter rugosus gen. nov., sp. nov. and Usitatibacter palustris sp. nov., novel members of Usitatibacteraceae fam. nov. within the order Nitrosomonadales isolated from soil.</title>
        <authorList>
            <person name="Huber K.J."/>
            <person name="Neumann-Schaal M."/>
            <person name="Geppert A."/>
            <person name="Luckner M."/>
            <person name="Wanner G."/>
            <person name="Overmann J."/>
        </authorList>
    </citation>
    <scope>NUCLEOTIDE SEQUENCE [LARGE SCALE GENOMIC DNA]</scope>
    <source>
        <strain evidence="2 3">0125_3</strain>
    </source>
</reference>
<sequence length="162" mass="17259">MATRKKKSSRRSASRPADLAGTFAASGQKIWLAGLGAYERARKEGPKMFDMLVTQGKALRGQAAAAADQALKNVRAQAESASSQAAGKWDKLEQVFEDRVSKAVHKLGVVTGKDVDALMRQVNDLTASVRSMSGKPAAKKAKRPAAKKAKKAKKKPAAKAKK</sequence>
<dbReference type="EMBL" id="CP053069">
    <property type="protein sequence ID" value="QJR11099.1"/>
    <property type="molecule type" value="Genomic_DNA"/>
</dbReference>
<accession>A0A6M4GUW2</accession>
<dbReference type="InterPro" id="IPR008769">
    <property type="entry name" value="PhaF_PhaI"/>
</dbReference>
<evidence type="ECO:0000256" key="1">
    <source>
        <dbReference type="SAM" id="MobiDB-lite"/>
    </source>
</evidence>
<dbReference type="PANTHER" id="PTHR38664:SF1">
    <property type="entry name" value="SLR0058 PROTEIN"/>
    <property type="match status" value="1"/>
</dbReference>
<proteinExistence type="predicted"/>
<evidence type="ECO:0000313" key="2">
    <source>
        <dbReference type="EMBL" id="QJR11099.1"/>
    </source>
</evidence>
<dbReference type="AlphaFoldDB" id="A0A6M4GUW2"/>